<accession>A0AAW0T3U1</accession>
<evidence type="ECO:0000313" key="2">
    <source>
        <dbReference type="Proteomes" id="UP001487740"/>
    </source>
</evidence>
<sequence>MKGSRSTVASRRRRAGLGAVKGAEKTEASYFCTFVRGGRSAAVKGRAGGLCPDGAKSESHVGFWRQRAAHGRGDRSQLGSVGGRVAQLWTDSGGRGRSVVARGASVGVVKQQVCEICYPEDDRSSVFLRQDAVRASPDSWPGHGDVRRGIVLTLVCRVVPQPVTAAMAVWLICITETIDRYLGCLARLPPGVTVQILPYYKYKYSGNKIISNVPSLVCHGRGAVTIAYDANKSEVREYRPCSAKRAILNNLYSKIIFPSLVGGCVLDGSLWEGSSSTRHSEGHAKAGAAWANTTTLKGECQSLTVSIMDEFPGVAAPFHLRLCLAVEGGWCPGVCRREVEGEERRGTVPSMPLSGRFVLPLISLSLPPTGHSSTPGSDTRTVTPPAIPSVIRLHLSLRCPADECCLPHVSVLVSVLPAHPQLARRLSSRVTNWLSYSVVARVGTRPPLLLLPLPVYSCLRGKTRARCC</sequence>
<protein>
    <submittedName>
        <fullName evidence="1">Uncharacterized protein</fullName>
    </submittedName>
</protein>
<proteinExistence type="predicted"/>
<gene>
    <name evidence="1" type="ORF">O3P69_015138</name>
</gene>
<dbReference type="EMBL" id="JARAKH010000039">
    <property type="protein sequence ID" value="KAK8381918.1"/>
    <property type="molecule type" value="Genomic_DNA"/>
</dbReference>
<evidence type="ECO:0000313" key="1">
    <source>
        <dbReference type="EMBL" id="KAK8381918.1"/>
    </source>
</evidence>
<organism evidence="1 2">
    <name type="scientific">Scylla paramamosain</name>
    <name type="common">Mud crab</name>
    <dbReference type="NCBI Taxonomy" id="85552"/>
    <lineage>
        <taxon>Eukaryota</taxon>
        <taxon>Metazoa</taxon>
        <taxon>Ecdysozoa</taxon>
        <taxon>Arthropoda</taxon>
        <taxon>Crustacea</taxon>
        <taxon>Multicrustacea</taxon>
        <taxon>Malacostraca</taxon>
        <taxon>Eumalacostraca</taxon>
        <taxon>Eucarida</taxon>
        <taxon>Decapoda</taxon>
        <taxon>Pleocyemata</taxon>
        <taxon>Brachyura</taxon>
        <taxon>Eubrachyura</taxon>
        <taxon>Portunoidea</taxon>
        <taxon>Portunidae</taxon>
        <taxon>Portuninae</taxon>
        <taxon>Scylla</taxon>
    </lineage>
</organism>
<reference evidence="1 2" key="1">
    <citation type="submission" date="2023-03" db="EMBL/GenBank/DDBJ databases">
        <title>High-quality genome of Scylla paramamosain provides insights in environmental adaptation.</title>
        <authorList>
            <person name="Zhang L."/>
        </authorList>
    </citation>
    <scope>NUCLEOTIDE SEQUENCE [LARGE SCALE GENOMIC DNA]</scope>
    <source>
        <strain evidence="1">LZ_2023a</strain>
        <tissue evidence="1">Muscle</tissue>
    </source>
</reference>
<name>A0AAW0T3U1_SCYPA</name>
<keyword evidence="2" id="KW-1185">Reference proteome</keyword>
<dbReference type="Proteomes" id="UP001487740">
    <property type="component" value="Unassembled WGS sequence"/>
</dbReference>
<dbReference type="AlphaFoldDB" id="A0AAW0T3U1"/>
<comment type="caution">
    <text evidence="1">The sequence shown here is derived from an EMBL/GenBank/DDBJ whole genome shotgun (WGS) entry which is preliminary data.</text>
</comment>